<proteinExistence type="predicted"/>
<evidence type="ECO:0000313" key="2">
    <source>
        <dbReference type="Proteomes" id="UP000580839"/>
    </source>
</evidence>
<sequence>MAALFLCSLAFEWGTANAYYEGGPAPTFYDWLVSNTVVFEGKVTARETTGRWVRITVTEELLGFAPSRSVELVCGDRNWKGIGNHPSLADRVLVGSMGRSDGGRLRGELAIIDSDDSVVLPRSYFARLYRKEMRLEPQFSSYEELRSALRLARSKHALSGLDGKRALVLMRMVDHVPDNDYGRQAKWLVDSARVLVGQLDFAVTSVRFTDLQSGTSRPRKGQWLVVPVPMGAVGPDLELDLLSTAPFEVKSGRCPAFQVGIDSLGTLVQATPTGLRLRR</sequence>
<comment type="caution">
    <text evidence="1">The sequence shown here is derived from an EMBL/GenBank/DDBJ whole genome shotgun (WGS) entry which is preliminary data.</text>
</comment>
<dbReference type="EMBL" id="JABFRW010000142">
    <property type="protein sequence ID" value="NOT34713.1"/>
    <property type="molecule type" value="Genomic_DNA"/>
</dbReference>
<dbReference type="Proteomes" id="UP000580839">
    <property type="component" value="Unassembled WGS sequence"/>
</dbReference>
<dbReference type="AlphaFoldDB" id="A0A849SLS5"/>
<gene>
    <name evidence="1" type="ORF">HOP12_11160</name>
</gene>
<organism evidence="1 2">
    <name type="scientific">Eiseniibacteriota bacterium</name>
    <dbReference type="NCBI Taxonomy" id="2212470"/>
    <lineage>
        <taxon>Bacteria</taxon>
        <taxon>Candidatus Eiseniibacteriota</taxon>
    </lineage>
</organism>
<name>A0A849SLS5_UNCEI</name>
<protein>
    <submittedName>
        <fullName evidence="1">Uncharacterized protein</fullName>
    </submittedName>
</protein>
<evidence type="ECO:0000313" key="1">
    <source>
        <dbReference type="EMBL" id="NOT34713.1"/>
    </source>
</evidence>
<accession>A0A849SLS5</accession>
<reference evidence="1 2" key="1">
    <citation type="submission" date="2020-04" db="EMBL/GenBank/DDBJ databases">
        <title>Metagenomic profiling of ammonia- and methane-oxidizing microorganisms in a Dutch drinking water treatment plant.</title>
        <authorList>
            <person name="Poghosyan L."/>
            <person name="Leucker S."/>
        </authorList>
    </citation>
    <scope>NUCLEOTIDE SEQUENCE [LARGE SCALE GENOMIC DNA]</scope>
    <source>
        <strain evidence="1">S-RSF-IL-03</strain>
    </source>
</reference>